<gene>
    <name evidence="8" type="primary">atpH</name>
    <name evidence="9" type="ORF">HNQ39_000076</name>
</gene>
<evidence type="ECO:0000256" key="7">
    <source>
        <dbReference type="ARBA" id="ARBA00023310"/>
    </source>
</evidence>
<dbReference type="AlphaFoldDB" id="A0A7W9SM09"/>
<dbReference type="HAMAP" id="MF_01416">
    <property type="entry name" value="ATP_synth_delta_bact"/>
    <property type="match status" value="1"/>
</dbReference>
<name>A0A7W9SM09_ARMRO</name>
<dbReference type="GO" id="GO:0005886">
    <property type="term" value="C:plasma membrane"/>
    <property type="evidence" value="ECO:0007669"/>
    <property type="project" value="UniProtKB-SubCell"/>
</dbReference>
<dbReference type="SUPFAM" id="SSF47928">
    <property type="entry name" value="N-terminal domain of the delta subunit of the F1F0-ATP synthase"/>
    <property type="match status" value="1"/>
</dbReference>
<evidence type="ECO:0000256" key="2">
    <source>
        <dbReference type="ARBA" id="ARBA00022448"/>
    </source>
</evidence>
<dbReference type="GO" id="GO:0046933">
    <property type="term" value="F:proton-transporting ATP synthase activity, rotational mechanism"/>
    <property type="evidence" value="ECO:0007669"/>
    <property type="project" value="UniProtKB-UniRule"/>
</dbReference>
<dbReference type="PROSITE" id="PS00389">
    <property type="entry name" value="ATPASE_DELTA"/>
    <property type="match status" value="1"/>
</dbReference>
<comment type="subcellular location">
    <subcellularLocation>
        <location evidence="8">Cell membrane</location>
        <topology evidence="8">Peripheral membrane protein</topology>
    </subcellularLocation>
    <subcellularLocation>
        <location evidence="1">Membrane</location>
    </subcellularLocation>
</comment>
<dbReference type="NCBIfam" id="NF004403">
    <property type="entry name" value="PRK05758.2-4"/>
    <property type="match status" value="1"/>
</dbReference>
<evidence type="ECO:0000256" key="1">
    <source>
        <dbReference type="ARBA" id="ARBA00004370"/>
    </source>
</evidence>
<dbReference type="PANTHER" id="PTHR11910">
    <property type="entry name" value="ATP SYNTHASE DELTA CHAIN"/>
    <property type="match status" value="1"/>
</dbReference>
<dbReference type="EMBL" id="JACHGW010000001">
    <property type="protein sequence ID" value="MBB6048314.1"/>
    <property type="molecule type" value="Genomic_DNA"/>
</dbReference>
<dbReference type="NCBIfam" id="NF004402">
    <property type="entry name" value="PRK05758.2-2"/>
    <property type="match status" value="1"/>
</dbReference>
<evidence type="ECO:0000256" key="6">
    <source>
        <dbReference type="ARBA" id="ARBA00023196"/>
    </source>
</evidence>
<keyword evidence="10" id="KW-1185">Reference proteome</keyword>
<evidence type="ECO:0000256" key="3">
    <source>
        <dbReference type="ARBA" id="ARBA00022781"/>
    </source>
</evidence>
<keyword evidence="5 8" id="KW-0472">Membrane</keyword>
<keyword evidence="2 8" id="KW-0813">Transport</keyword>
<keyword evidence="3 8" id="KW-0375">Hydrogen ion transport</keyword>
<dbReference type="Gene3D" id="1.10.520.20">
    <property type="entry name" value="N-terminal domain of the delta subunit of the F1F0-ATP synthase"/>
    <property type="match status" value="1"/>
</dbReference>
<sequence>MREESVSRRYAAALFNQAKAAGTLKETSADLAYVAKALVENPAMARMIGHPLATVERKKTVLSAAFSGAVSPASLAFLNLLADKRRTDLLAGAKQEFDELLRAHNNIVSATATTAVPLTAAQLAALEKALEARTGKDIELTTSVDPSLMGGILVRIGDTVLDGTVKGKLDRLREQLLTKK</sequence>
<comment type="caution">
    <text evidence="9">The sequence shown here is derived from an EMBL/GenBank/DDBJ whole genome shotgun (WGS) entry which is preliminary data.</text>
</comment>
<comment type="similarity">
    <text evidence="8">Belongs to the ATPase delta chain family.</text>
</comment>
<dbReference type="InterPro" id="IPR020781">
    <property type="entry name" value="ATPase_OSCP/d_CS"/>
</dbReference>
<dbReference type="GO" id="GO:0045259">
    <property type="term" value="C:proton-transporting ATP synthase complex"/>
    <property type="evidence" value="ECO:0007669"/>
    <property type="project" value="UniProtKB-KW"/>
</dbReference>
<organism evidence="9 10">
    <name type="scientific">Armatimonas rosea</name>
    <dbReference type="NCBI Taxonomy" id="685828"/>
    <lineage>
        <taxon>Bacteria</taxon>
        <taxon>Bacillati</taxon>
        <taxon>Armatimonadota</taxon>
        <taxon>Armatimonadia</taxon>
        <taxon>Armatimonadales</taxon>
        <taxon>Armatimonadaceae</taxon>
        <taxon>Armatimonas</taxon>
    </lineage>
</organism>
<evidence type="ECO:0000313" key="9">
    <source>
        <dbReference type="EMBL" id="MBB6048314.1"/>
    </source>
</evidence>
<reference evidence="9 10" key="1">
    <citation type="submission" date="2020-08" db="EMBL/GenBank/DDBJ databases">
        <title>Genomic Encyclopedia of Type Strains, Phase IV (KMG-IV): sequencing the most valuable type-strain genomes for metagenomic binning, comparative biology and taxonomic classification.</title>
        <authorList>
            <person name="Goeker M."/>
        </authorList>
    </citation>
    <scope>NUCLEOTIDE SEQUENCE [LARGE SCALE GENOMIC DNA]</scope>
    <source>
        <strain evidence="9 10">DSM 23562</strain>
    </source>
</reference>
<dbReference type="RefSeq" id="WP_184191794.1">
    <property type="nucleotide sequence ID" value="NZ_JACHGW010000001.1"/>
</dbReference>
<proteinExistence type="inferred from homology"/>
<comment type="function">
    <text evidence="8">F(1)F(0) ATP synthase produces ATP from ADP in the presence of a proton or sodium gradient. F-type ATPases consist of two structural domains, F(1) containing the extramembraneous catalytic core and F(0) containing the membrane proton channel, linked together by a central stalk and a peripheral stalk. During catalysis, ATP synthesis in the catalytic domain of F(1) is coupled via a rotary mechanism of the central stalk subunits to proton translocation.</text>
</comment>
<evidence type="ECO:0000313" key="10">
    <source>
        <dbReference type="Proteomes" id="UP000520814"/>
    </source>
</evidence>
<dbReference type="Pfam" id="PF00213">
    <property type="entry name" value="OSCP"/>
    <property type="match status" value="1"/>
</dbReference>
<comment type="function">
    <text evidence="8">This protein is part of the stalk that links CF(0) to CF(1). It either transmits conformational changes from CF(0) to CF(1) or is implicated in proton conduction.</text>
</comment>
<dbReference type="InterPro" id="IPR000711">
    <property type="entry name" value="ATPase_OSCP/dsu"/>
</dbReference>
<accession>A0A7W9SM09</accession>
<dbReference type="PRINTS" id="PR00125">
    <property type="entry name" value="ATPASEDELTA"/>
</dbReference>
<evidence type="ECO:0000256" key="5">
    <source>
        <dbReference type="ARBA" id="ARBA00023136"/>
    </source>
</evidence>
<evidence type="ECO:0000256" key="4">
    <source>
        <dbReference type="ARBA" id="ARBA00023065"/>
    </source>
</evidence>
<dbReference type="Proteomes" id="UP000520814">
    <property type="component" value="Unassembled WGS sequence"/>
</dbReference>
<protein>
    <recommendedName>
        <fullName evidence="8">ATP synthase subunit delta</fullName>
    </recommendedName>
    <alternativeName>
        <fullName evidence="8">ATP synthase F(1) sector subunit delta</fullName>
    </alternativeName>
    <alternativeName>
        <fullName evidence="8">F-type ATPase subunit delta</fullName>
        <shortName evidence="8">F-ATPase subunit delta</shortName>
    </alternativeName>
</protein>
<evidence type="ECO:0000256" key="8">
    <source>
        <dbReference type="HAMAP-Rule" id="MF_01416"/>
    </source>
</evidence>
<keyword evidence="7 8" id="KW-0066">ATP synthesis</keyword>
<keyword evidence="6 8" id="KW-0139">CF(1)</keyword>
<dbReference type="InterPro" id="IPR026015">
    <property type="entry name" value="ATP_synth_OSCP/delta_N_sf"/>
</dbReference>
<keyword evidence="4 8" id="KW-0406">Ion transport</keyword>
<dbReference type="NCBIfam" id="TIGR01145">
    <property type="entry name" value="ATP_synt_delta"/>
    <property type="match status" value="1"/>
</dbReference>
<keyword evidence="8" id="KW-1003">Cell membrane</keyword>